<name>A0A124EPT2_9MYCO</name>
<comment type="caution">
    <text evidence="2">The sequence shown here is derived from an EMBL/GenBank/DDBJ whole genome shotgun (WGS) entry which is preliminary data.</text>
</comment>
<organism evidence="2 3">
    <name type="scientific">Mycobacterium lehmannii</name>
    <dbReference type="NCBI Taxonomy" id="2048550"/>
    <lineage>
        <taxon>Bacteria</taxon>
        <taxon>Bacillati</taxon>
        <taxon>Actinomycetota</taxon>
        <taxon>Actinomycetes</taxon>
        <taxon>Mycobacteriales</taxon>
        <taxon>Mycobacteriaceae</taxon>
        <taxon>Mycobacterium</taxon>
    </lineage>
</organism>
<evidence type="ECO:0000256" key="1">
    <source>
        <dbReference type="SAM" id="Phobius"/>
    </source>
</evidence>
<protein>
    <recommendedName>
        <fullName evidence="4">Membrane alanine rich protein</fullName>
    </recommendedName>
</protein>
<keyword evidence="1" id="KW-0472">Membrane</keyword>
<dbReference type="NCBIfam" id="NF047839">
    <property type="entry name" value="PspM_Rv2743c"/>
    <property type="match status" value="1"/>
</dbReference>
<evidence type="ECO:0000313" key="3">
    <source>
        <dbReference type="Proteomes" id="UP000053707"/>
    </source>
</evidence>
<feature type="transmembrane region" description="Helical" evidence="1">
    <location>
        <begin position="53"/>
        <end position="76"/>
    </location>
</feature>
<keyword evidence="1" id="KW-0812">Transmembrane</keyword>
<evidence type="ECO:0000313" key="2">
    <source>
        <dbReference type="EMBL" id="KUI17657.1"/>
    </source>
</evidence>
<keyword evidence="3" id="KW-1185">Reference proteome</keyword>
<dbReference type="EMBL" id="LQIR01000012">
    <property type="protein sequence ID" value="KUI17657.1"/>
    <property type="molecule type" value="Genomic_DNA"/>
</dbReference>
<proteinExistence type="predicted"/>
<accession>A0A124EPT2</accession>
<dbReference type="Pfam" id="PF25587">
    <property type="entry name" value="Rv2743c"/>
    <property type="match status" value="1"/>
</dbReference>
<reference evidence="2 3" key="1">
    <citation type="submission" date="2016-01" db="EMBL/GenBank/DDBJ databases">
        <authorList>
            <consortium name="TB Trials Study Group"/>
            <person name="Sutton G."/>
            <person name="Brinkac L."/>
            <person name="Sanka R."/>
            <person name="Adams M."/>
            <person name="Lau E.L."/>
            <person name="Macaden R."/>
            <person name="Grewal H.M.S."/>
        </authorList>
    </citation>
    <scope>NUCLEOTIDE SEQUENCE [LARGE SCALE GENOMIC DNA]</scope>
    <source>
        <strain evidence="2 3">IS-1744</strain>
    </source>
</reference>
<sequence>MSSQRSRPEPLRSLVQRGVQNGIDTAAEWSDVLADKLNAAADPRAKLLRKRRWALRLTVFFTISCVFWIGVTGVVAAWDVPAWALLIPSPIAVGAAFLATLTLLRYRWLRREPLPPPRSRATRRLPPWGSAARPPMAALATSERGFFSLLGVLERGRMLPPDELRELAAAANQTATTMAATANEVMSMERAIRATPQSRAHLVPTIQAFTAQLDHGARQYGAMVNAAAQLVSAANAGPTSTSPMWQQRYRDELSNATDRLVGWAEAFNELGHVRGA</sequence>
<feature type="transmembrane region" description="Helical" evidence="1">
    <location>
        <begin position="82"/>
        <end position="104"/>
    </location>
</feature>
<gene>
    <name evidence="2" type="ORF">AU192_01920</name>
</gene>
<evidence type="ECO:0008006" key="4">
    <source>
        <dbReference type="Google" id="ProtNLM"/>
    </source>
</evidence>
<dbReference type="Proteomes" id="UP000053707">
    <property type="component" value="Unassembled WGS sequence"/>
</dbReference>
<dbReference type="RefSeq" id="WP_064395245.1">
    <property type="nucleotide sequence ID" value="NZ_LQIR01000012.1"/>
</dbReference>
<dbReference type="AlphaFoldDB" id="A0A124EPT2"/>
<dbReference type="InterPro" id="IPR057952">
    <property type="entry name" value="Rv2743c-like"/>
</dbReference>
<keyword evidence="1" id="KW-1133">Transmembrane helix</keyword>